<gene>
    <name evidence="1" type="ordered locus">c1435</name>
</gene>
<organism evidence="1 2">
    <name type="scientific">Escherichia coli O6:H1 (strain CFT073 / ATCC 700928 / UPEC)</name>
    <dbReference type="NCBI Taxonomy" id="199310"/>
    <lineage>
        <taxon>Bacteria</taxon>
        <taxon>Pseudomonadati</taxon>
        <taxon>Pseudomonadota</taxon>
        <taxon>Gammaproteobacteria</taxon>
        <taxon>Enterobacterales</taxon>
        <taxon>Enterobacteriaceae</taxon>
        <taxon>Escherichia</taxon>
    </lineage>
</organism>
<evidence type="ECO:0008006" key="3">
    <source>
        <dbReference type="Google" id="ProtNLM"/>
    </source>
</evidence>
<evidence type="ECO:0000313" key="2">
    <source>
        <dbReference type="Proteomes" id="UP000001410"/>
    </source>
</evidence>
<dbReference type="KEGG" id="ecc:c1435"/>
<dbReference type="AlphaFoldDB" id="A0A0H2V7F5"/>
<dbReference type="STRING" id="199310.c1435"/>
<sequence length="92" mass="10416">MFMDNSTISLQELLDCISKLRDDVNALTVAFSYLAFSIPKEQMQPTLASLQLESLNPKWSQQQQNSFKWLAVLLEEKYAGEITISAESSVNQ</sequence>
<protein>
    <recommendedName>
        <fullName evidence="3">Ybl58</fullName>
    </recommendedName>
</protein>
<reference evidence="1 2" key="1">
    <citation type="journal article" date="2002" name="Proc. Natl. Acad. Sci. U.S.A.">
        <title>Extensive mosaic structure revealed by the complete genome sequence of uropathogenic Escherichia coli.</title>
        <authorList>
            <person name="Welch R.A."/>
            <person name="Burland V."/>
            <person name="Plunkett G.III."/>
            <person name="Redford P."/>
            <person name="Roesch P."/>
            <person name="Rasko D."/>
            <person name="Buckles E.L."/>
            <person name="Liou S.R."/>
            <person name="Boutin A."/>
            <person name="Hackett J."/>
            <person name="Stroud D."/>
            <person name="Mayhew G.F."/>
            <person name="Rose D.J."/>
            <person name="Zhou S."/>
            <person name="Schwartz D.C."/>
            <person name="Perna N.T."/>
            <person name="Mobley H.L."/>
            <person name="Donnenberg M.S."/>
            <person name="Blattner F.R."/>
        </authorList>
    </citation>
    <scope>NUCLEOTIDE SEQUENCE [LARGE SCALE GENOMIC DNA]</scope>
    <source>
        <strain evidence="2">CFT073 / ATCC 700928 / UPEC</strain>
    </source>
</reference>
<name>A0A0H2V7F5_ECOL6</name>
<dbReference type="Proteomes" id="UP000001410">
    <property type="component" value="Chromosome"/>
</dbReference>
<dbReference type="EMBL" id="AE014075">
    <property type="protein sequence ID" value="AAN79904.1"/>
    <property type="molecule type" value="Genomic_DNA"/>
</dbReference>
<keyword evidence="2" id="KW-1185">Reference proteome</keyword>
<accession>A0A0H2V7F5</accession>
<evidence type="ECO:0000313" key="1">
    <source>
        <dbReference type="EMBL" id="AAN79904.1"/>
    </source>
</evidence>
<dbReference type="HOGENOM" id="CLU_188267_0_0_6"/>
<proteinExistence type="predicted"/>